<dbReference type="Proteomes" id="UP000510721">
    <property type="component" value="Plasmid pEmeITTGR7a"/>
</dbReference>
<evidence type="ECO:0000313" key="2">
    <source>
        <dbReference type="Proteomes" id="UP000510721"/>
    </source>
</evidence>
<accession>A0A859QFK3</accession>
<protein>
    <submittedName>
        <fullName evidence="1">Uncharacterized protein</fullName>
    </submittedName>
</protein>
<geneLocation type="plasmid" evidence="2">
    <name>pemeittgr7a</name>
</geneLocation>
<dbReference type="RefSeq" id="WP_180941873.1">
    <property type="nucleotide sequence ID" value="NZ_CP041239.1"/>
</dbReference>
<sequence>MRTSICDTYPGICEKSRLRYRRPPRLLRPANNNVPNSGGRRFHVPETGKVPLQSEGISVIETASAISMLGLVILATYIEMAAITGILARALDGFFSHASSLFP</sequence>
<reference evidence="1 2" key="1">
    <citation type="submission" date="2019-06" db="EMBL/GenBank/DDBJ databases">
        <title>Complete genome sequence of Ensifer mexicanus ITTG R7 isolated from nodules of Acacia angustissima (Mill.) Kuntze.</title>
        <authorList>
            <person name="Rincon-Rosales R."/>
            <person name="Rogel M.A."/>
            <person name="Guerrero G."/>
            <person name="Rincon-Molina C.I."/>
            <person name="Lopez-Lopez A."/>
            <person name="Martinez-Romero E."/>
        </authorList>
    </citation>
    <scope>NUCLEOTIDE SEQUENCE [LARGE SCALE GENOMIC DNA]</scope>
    <source>
        <strain evidence="1 2">ITTG R7</strain>
        <plasmid evidence="2">pemeittgr7a</plasmid>
    </source>
</reference>
<organism evidence="1 2">
    <name type="scientific">Sinorhizobium mexicanum</name>
    <dbReference type="NCBI Taxonomy" id="375549"/>
    <lineage>
        <taxon>Bacteria</taxon>
        <taxon>Pseudomonadati</taxon>
        <taxon>Pseudomonadota</taxon>
        <taxon>Alphaproteobacteria</taxon>
        <taxon>Hyphomicrobiales</taxon>
        <taxon>Rhizobiaceae</taxon>
        <taxon>Sinorhizobium/Ensifer group</taxon>
        <taxon>Sinorhizobium</taxon>
    </lineage>
</organism>
<keyword evidence="1" id="KW-0614">Plasmid</keyword>
<dbReference type="KEGG" id="emx:FKV68_21175"/>
<gene>
    <name evidence="1" type="ORF">FKV68_21175</name>
</gene>
<keyword evidence="2" id="KW-1185">Reference proteome</keyword>
<dbReference type="AlphaFoldDB" id="A0A859QFK3"/>
<evidence type="ECO:0000313" key="1">
    <source>
        <dbReference type="EMBL" id="QLL63992.1"/>
    </source>
</evidence>
<name>A0A859QFK3_9HYPH</name>
<dbReference type="EMBL" id="CP041239">
    <property type="protein sequence ID" value="QLL63992.1"/>
    <property type="molecule type" value="Genomic_DNA"/>
</dbReference>
<proteinExistence type="predicted"/>